<feature type="compositionally biased region" description="Basic and acidic residues" evidence="1">
    <location>
        <begin position="206"/>
        <end position="221"/>
    </location>
</feature>
<feature type="compositionally biased region" description="Basic residues" evidence="1">
    <location>
        <begin position="182"/>
        <end position="205"/>
    </location>
</feature>
<evidence type="ECO:0000256" key="1">
    <source>
        <dbReference type="SAM" id="MobiDB-lite"/>
    </source>
</evidence>
<feature type="compositionally biased region" description="Basic and acidic residues" evidence="1">
    <location>
        <begin position="162"/>
        <end position="181"/>
    </location>
</feature>
<protein>
    <submittedName>
        <fullName evidence="4">Uncharacterized protein</fullName>
    </submittedName>
</protein>
<keyword evidence="3" id="KW-0732">Signal</keyword>
<comment type="caution">
    <text evidence="4">The sequence shown here is derived from an EMBL/GenBank/DDBJ whole genome shotgun (WGS) entry which is preliminary data.</text>
</comment>
<evidence type="ECO:0000256" key="2">
    <source>
        <dbReference type="SAM" id="Phobius"/>
    </source>
</evidence>
<keyword evidence="2" id="KW-1133">Transmembrane helix</keyword>
<sequence length="270" mass="30483">MRFTSATVAAVSALMVSSAAMPGAHEQGHGQQMGQHHHFGHDEHGPHGLEGDFDIGHGYGHGHEHEHDHHKRKTGKFANMLGIPAQDGIGANRGGRNGGGHRSGGRNNYNYDKRHLHEEDHDQFHGHEHGHKRGGKGEHGEHDHHEHHEHHEHGPRNIGKGLGEHDHDHHDHHDKHHGEPHHQKRGEHGKHHEHHDMHHGKPHHKRGEEHNEHHHDKEGKKEGKKGKMTQHEFDRRAGRDHHDHHSGAMSMLTSPFVLVGSAVIALFNFN</sequence>
<dbReference type="Proteomes" id="UP000310689">
    <property type="component" value="Unassembled WGS sequence"/>
</dbReference>
<organism evidence="4 5">
    <name type="scientific">Wallemia ichthyophaga</name>
    <dbReference type="NCBI Taxonomy" id="245174"/>
    <lineage>
        <taxon>Eukaryota</taxon>
        <taxon>Fungi</taxon>
        <taxon>Dikarya</taxon>
        <taxon>Basidiomycota</taxon>
        <taxon>Wallemiomycotina</taxon>
        <taxon>Wallemiomycetes</taxon>
        <taxon>Wallemiales</taxon>
        <taxon>Wallemiaceae</taxon>
        <taxon>Wallemia</taxon>
    </lineage>
</organism>
<feature type="compositionally biased region" description="Basic and acidic residues" evidence="1">
    <location>
        <begin position="135"/>
        <end position="155"/>
    </location>
</feature>
<feature type="signal peptide" evidence="3">
    <location>
        <begin position="1"/>
        <end position="19"/>
    </location>
</feature>
<accession>A0A4T0J4J7</accession>
<feature type="compositionally biased region" description="Basic and acidic residues" evidence="1">
    <location>
        <begin position="111"/>
        <end position="127"/>
    </location>
</feature>
<dbReference type="AlphaFoldDB" id="A0A4T0J4J7"/>
<dbReference type="EMBL" id="SPOI01000114">
    <property type="protein sequence ID" value="TIB36977.1"/>
    <property type="molecule type" value="Genomic_DNA"/>
</dbReference>
<name>A0A4T0J4J7_WALIC</name>
<feature type="region of interest" description="Disordered" evidence="1">
    <location>
        <begin position="84"/>
        <end position="228"/>
    </location>
</feature>
<feature type="transmembrane region" description="Helical" evidence="2">
    <location>
        <begin position="248"/>
        <end position="269"/>
    </location>
</feature>
<evidence type="ECO:0000313" key="4">
    <source>
        <dbReference type="EMBL" id="TIB36977.1"/>
    </source>
</evidence>
<feature type="chain" id="PRO_5020925145" evidence="3">
    <location>
        <begin position="20"/>
        <end position="270"/>
    </location>
</feature>
<keyword evidence="2" id="KW-0812">Transmembrane</keyword>
<gene>
    <name evidence="4" type="ORF">E3P86_02337</name>
</gene>
<keyword evidence="2" id="KW-0472">Membrane</keyword>
<proteinExistence type="predicted"/>
<evidence type="ECO:0000313" key="5">
    <source>
        <dbReference type="Proteomes" id="UP000310689"/>
    </source>
</evidence>
<reference evidence="4 5" key="1">
    <citation type="submission" date="2019-03" db="EMBL/GenBank/DDBJ databases">
        <title>Sequencing 23 genomes of Wallemia ichthyophaga.</title>
        <authorList>
            <person name="Gostincar C."/>
        </authorList>
    </citation>
    <scope>NUCLEOTIDE SEQUENCE [LARGE SCALE GENOMIC DNA]</scope>
    <source>
        <strain evidence="4 5">EXF-6200</strain>
    </source>
</reference>
<evidence type="ECO:0000256" key="3">
    <source>
        <dbReference type="SAM" id="SignalP"/>
    </source>
</evidence>
<feature type="compositionally biased region" description="Gly residues" evidence="1">
    <location>
        <begin position="91"/>
        <end position="102"/>
    </location>
</feature>